<dbReference type="RefSeq" id="WP_012372085.1">
    <property type="nucleotide sequence ID" value="NC_010557.1"/>
</dbReference>
<dbReference type="PANTHER" id="PTHR42852:SF13">
    <property type="entry name" value="PROTEIN DIPZ"/>
    <property type="match status" value="1"/>
</dbReference>
<dbReference type="GO" id="GO:0016491">
    <property type="term" value="F:oxidoreductase activity"/>
    <property type="evidence" value="ECO:0007669"/>
    <property type="project" value="InterPro"/>
</dbReference>
<organism evidence="4 5">
    <name type="scientific">Burkholderia ambifaria (strain MC40-6)</name>
    <dbReference type="NCBI Taxonomy" id="398577"/>
    <lineage>
        <taxon>Bacteria</taxon>
        <taxon>Pseudomonadati</taxon>
        <taxon>Pseudomonadota</taxon>
        <taxon>Betaproteobacteria</taxon>
        <taxon>Burkholderiales</taxon>
        <taxon>Burkholderiaceae</taxon>
        <taxon>Burkholderia</taxon>
        <taxon>Burkholderia cepacia complex</taxon>
    </lineage>
</organism>
<dbReference type="CDD" id="cd03012">
    <property type="entry name" value="TlpA_like_DipZ_like"/>
    <property type="match status" value="1"/>
</dbReference>
<dbReference type="EMBL" id="CP001027">
    <property type="protein sequence ID" value="ACB68158.1"/>
    <property type="molecule type" value="Genomic_DNA"/>
</dbReference>
<evidence type="ECO:0000313" key="5">
    <source>
        <dbReference type="Proteomes" id="UP000001680"/>
    </source>
</evidence>
<reference evidence="5" key="1">
    <citation type="submission" date="2008-04" db="EMBL/GenBank/DDBJ databases">
        <title>Complete sequence of chromosome 3 of Burkholderia ambifaria MC40-6.</title>
        <authorList>
            <person name="Copeland A."/>
            <person name="Lucas S."/>
            <person name="Lapidus A."/>
            <person name="Glavina del Rio T."/>
            <person name="Dalin E."/>
            <person name="Tice H."/>
            <person name="Pitluck S."/>
            <person name="Chain P."/>
            <person name="Malfatti S."/>
            <person name="Shin M."/>
            <person name="Vergez L."/>
            <person name="Lang D."/>
            <person name="Schmutz J."/>
            <person name="Larimer F."/>
            <person name="Land M."/>
            <person name="Hauser L."/>
            <person name="Kyrpides N."/>
            <person name="Lykidis A."/>
            <person name="Ramette A."/>
            <person name="Konstantinidis K."/>
            <person name="Tiedje J."/>
            <person name="Richardson P."/>
        </authorList>
    </citation>
    <scope>NUCLEOTIDE SEQUENCE [LARGE SCALE GENOMIC DNA]</scope>
    <source>
        <strain evidence="5">MC40-6</strain>
    </source>
</reference>
<keyword evidence="2" id="KW-1133">Transmembrane helix</keyword>
<feature type="transmembrane region" description="Helical" evidence="2">
    <location>
        <begin position="161"/>
        <end position="183"/>
    </location>
</feature>
<feature type="transmembrane region" description="Helical" evidence="2">
    <location>
        <begin position="70"/>
        <end position="88"/>
    </location>
</feature>
<dbReference type="InterPro" id="IPR013766">
    <property type="entry name" value="Thioredoxin_domain"/>
</dbReference>
<keyword evidence="2" id="KW-0472">Membrane</keyword>
<dbReference type="InterPro" id="IPR036249">
    <property type="entry name" value="Thioredoxin-like_sf"/>
</dbReference>
<dbReference type="Gene3D" id="2.60.120.260">
    <property type="entry name" value="Galactose-binding domain-like"/>
    <property type="match status" value="1"/>
</dbReference>
<dbReference type="AlphaFoldDB" id="B1Z5W2"/>
<sequence length="622" mass="64093">MLLIVLAYLGGVLTILSPCILPVLPFVFARADQPFVRTGLPLLIGMALTFAVVATLAAVGGGWVAQANQAGRWLAIVLLAVFGLTLLLPRFAEHLTRPLVAAGNRLTGFAQRDGRPAGPLSSLLLGVATGLLWAPCAGPILGLVLTGAALRGASVGTTVLLVAYAAGAATSLGVALVIGGKVFAAMKRSLGAGEWIRRGIGAALLAGVGAIALGLDTGALAQLSTVTTGSLETKLVDRLGGRSNGAPAAPSSTSNTGNAGSGTASGAMMAAATDGAPAAGSAMMRTAGTTPAMQAAALPVEGTLPSLDGAVQWLNSPPLTAAGLRGKVVLVDFWTYSCINCLRTLPYTTAWAHKYAPYGLVVIGVHAPEFAFERDIGNVKKAVHDLGIDYPVAIDNGYAIWRAFGNEYWPAHYFVDAQGRIRHHHFGEGEYAQSERAIQSLLAEAGHPEALNVPLGLTGAPAKGALAAADSADVRSPETYVGYARAEDFTSPGGVVHDTAHRYDAPAHPDLNDWGLAGTWQVGAERATLAAPAGRIVYRFHARDLHLVLGPGATGKPVRFRVTLDGAAPGSAHGADVDAQGYGTVTGQRLYQLVRQPGAIADRTFSIEFLDPGVDAYAFTFG</sequence>
<evidence type="ECO:0000256" key="2">
    <source>
        <dbReference type="SAM" id="Phobius"/>
    </source>
</evidence>
<protein>
    <submittedName>
        <fullName evidence="4">Cytochrome c biogenesis protein transmembrane region</fullName>
    </submittedName>
</protein>
<feature type="transmembrane region" description="Helical" evidence="2">
    <location>
        <begin position="40"/>
        <end position="64"/>
    </location>
</feature>
<dbReference type="InterPro" id="IPR050553">
    <property type="entry name" value="Thioredoxin_ResA/DsbE_sf"/>
</dbReference>
<dbReference type="InterPro" id="IPR000866">
    <property type="entry name" value="AhpC/TSA"/>
</dbReference>
<dbReference type="OrthoDB" id="9811352at2"/>
<proteinExistence type="predicted"/>
<feature type="compositionally biased region" description="Low complexity" evidence="1">
    <location>
        <begin position="250"/>
        <end position="263"/>
    </location>
</feature>
<feature type="region of interest" description="Disordered" evidence="1">
    <location>
        <begin position="238"/>
        <end position="263"/>
    </location>
</feature>
<dbReference type="Gene3D" id="3.40.30.10">
    <property type="entry name" value="Glutaredoxin"/>
    <property type="match status" value="1"/>
</dbReference>
<evidence type="ECO:0000256" key="1">
    <source>
        <dbReference type="SAM" id="MobiDB-lite"/>
    </source>
</evidence>
<dbReference type="PANTHER" id="PTHR42852">
    <property type="entry name" value="THIOL:DISULFIDE INTERCHANGE PROTEIN DSBE"/>
    <property type="match status" value="1"/>
</dbReference>
<evidence type="ECO:0000313" key="4">
    <source>
        <dbReference type="EMBL" id="ACB68158.1"/>
    </source>
</evidence>
<dbReference type="SUPFAM" id="SSF52833">
    <property type="entry name" value="Thioredoxin-like"/>
    <property type="match status" value="1"/>
</dbReference>
<dbReference type="InterPro" id="IPR041017">
    <property type="entry name" value="Thioredoxin_10"/>
</dbReference>
<dbReference type="KEGG" id="bac:BamMC406_5716"/>
<gene>
    <name evidence="4" type="ordered locus">BamMC406_5716</name>
</gene>
<dbReference type="GO" id="GO:0016209">
    <property type="term" value="F:antioxidant activity"/>
    <property type="evidence" value="ECO:0007669"/>
    <property type="project" value="InterPro"/>
</dbReference>
<feature type="transmembrane region" description="Helical" evidence="2">
    <location>
        <begin position="122"/>
        <end position="149"/>
    </location>
</feature>
<dbReference type="Pfam" id="PF00578">
    <property type="entry name" value="AhpC-TSA"/>
    <property type="match status" value="1"/>
</dbReference>
<dbReference type="Proteomes" id="UP000001680">
    <property type="component" value="Chromosome 3"/>
</dbReference>
<dbReference type="PROSITE" id="PS51352">
    <property type="entry name" value="THIOREDOXIN_2"/>
    <property type="match status" value="1"/>
</dbReference>
<keyword evidence="2 4" id="KW-0812">Transmembrane</keyword>
<dbReference type="HOGENOM" id="CLU_033708_0_0_4"/>
<dbReference type="Pfam" id="PF17991">
    <property type="entry name" value="Thioredoxin_10"/>
    <property type="match status" value="1"/>
</dbReference>
<name>B1Z5W2_BURA4</name>
<feature type="transmembrane region" description="Helical" evidence="2">
    <location>
        <begin position="6"/>
        <end position="28"/>
    </location>
</feature>
<evidence type="ECO:0000259" key="3">
    <source>
        <dbReference type="PROSITE" id="PS51352"/>
    </source>
</evidence>
<feature type="domain" description="Thioredoxin" evidence="3">
    <location>
        <begin position="293"/>
        <end position="443"/>
    </location>
</feature>
<accession>B1Z5W2</accession>